<dbReference type="RefSeq" id="WP_132379363.1">
    <property type="nucleotide sequence ID" value="NZ_DAIPCY010000100.1"/>
</dbReference>
<keyword evidence="4" id="KW-1185">Reference proteome</keyword>
<feature type="active site" description="Proton donor" evidence="1">
    <location>
        <position position="81"/>
    </location>
</feature>
<dbReference type="InterPro" id="IPR000771">
    <property type="entry name" value="FBA_II"/>
</dbReference>
<feature type="binding site" evidence="2">
    <location>
        <position position="181"/>
    </location>
    <ligand>
        <name>Zn(2+)</name>
        <dbReference type="ChEBI" id="CHEBI:29105"/>
        <label>1</label>
        <note>catalytic</note>
    </ligand>
</feature>
<evidence type="ECO:0000256" key="1">
    <source>
        <dbReference type="PIRSR" id="PIRSR001359-1"/>
    </source>
</evidence>
<dbReference type="PANTHER" id="PTHR30304:SF0">
    <property type="entry name" value="D-TAGATOSE-1,6-BISPHOSPHATE ALDOLASE SUBUNIT GATY-RELATED"/>
    <property type="match status" value="1"/>
</dbReference>
<evidence type="ECO:0000313" key="3">
    <source>
        <dbReference type="EMBL" id="TCS81199.1"/>
    </source>
</evidence>
<accession>A0A4R3KE16</accession>
<dbReference type="InterPro" id="IPR050246">
    <property type="entry name" value="Class_II_FBP_aldolase"/>
</dbReference>
<dbReference type="Proteomes" id="UP000295726">
    <property type="component" value="Unassembled WGS sequence"/>
</dbReference>
<keyword evidence="2" id="KW-0862">Zinc</keyword>
<protein>
    <submittedName>
        <fullName evidence="3">Fructose-bisphosphate aldolase class II</fullName>
    </submittedName>
</protein>
<organism evidence="3 4">
    <name type="scientific">Muricomes intestini</name>
    <dbReference type="NCBI Taxonomy" id="1796634"/>
    <lineage>
        <taxon>Bacteria</taxon>
        <taxon>Bacillati</taxon>
        <taxon>Bacillota</taxon>
        <taxon>Clostridia</taxon>
        <taxon>Lachnospirales</taxon>
        <taxon>Lachnospiraceae</taxon>
        <taxon>Muricomes</taxon>
    </lineage>
</organism>
<comment type="cofactor">
    <cofactor evidence="2">
        <name>Zn(2+)</name>
        <dbReference type="ChEBI" id="CHEBI:29105"/>
    </cofactor>
    <text evidence="2">Binds 2 Zn(2+) ions per subunit. One is catalytic and the other provides a structural contribution.</text>
</comment>
<dbReference type="InterPro" id="IPR013785">
    <property type="entry name" value="Aldolase_TIM"/>
</dbReference>
<name>A0A4R3KE16_9FIRM</name>
<keyword evidence="2" id="KW-0479">Metal-binding</keyword>
<feature type="binding site" evidence="2">
    <location>
        <position position="103"/>
    </location>
    <ligand>
        <name>Zn(2+)</name>
        <dbReference type="ChEBI" id="CHEBI:29105"/>
        <label>2</label>
    </ligand>
</feature>
<dbReference type="GO" id="GO:0005975">
    <property type="term" value="P:carbohydrate metabolic process"/>
    <property type="evidence" value="ECO:0007669"/>
    <property type="project" value="InterPro"/>
</dbReference>
<dbReference type="GO" id="GO:0008270">
    <property type="term" value="F:zinc ion binding"/>
    <property type="evidence" value="ECO:0007669"/>
    <property type="project" value="InterPro"/>
</dbReference>
<evidence type="ECO:0000256" key="2">
    <source>
        <dbReference type="PIRSR" id="PIRSR001359-3"/>
    </source>
</evidence>
<dbReference type="Gene3D" id="3.20.20.70">
    <property type="entry name" value="Aldolase class I"/>
    <property type="match status" value="1"/>
</dbReference>
<feature type="binding site" evidence="2">
    <location>
        <position position="209"/>
    </location>
    <ligand>
        <name>Zn(2+)</name>
        <dbReference type="ChEBI" id="CHEBI:29105"/>
        <label>1</label>
        <note>catalytic</note>
    </ligand>
</feature>
<dbReference type="Pfam" id="PF01116">
    <property type="entry name" value="F_bP_aldolase"/>
    <property type="match status" value="1"/>
</dbReference>
<evidence type="ECO:0000313" key="4">
    <source>
        <dbReference type="Proteomes" id="UP000295726"/>
    </source>
</evidence>
<comment type="caution">
    <text evidence="3">The sequence shown here is derived from an EMBL/GenBank/DDBJ whole genome shotgun (WGS) entry which is preliminary data.</text>
</comment>
<dbReference type="SUPFAM" id="SSF51569">
    <property type="entry name" value="Aldolase"/>
    <property type="match status" value="1"/>
</dbReference>
<dbReference type="GO" id="GO:0016832">
    <property type="term" value="F:aldehyde-lyase activity"/>
    <property type="evidence" value="ECO:0007669"/>
    <property type="project" value="InterPro"/>
</dbReference>
<dbReference type="PANTHER" id="PTHR30304">
    <property type="entry name" value="D-TAGATOSE-1,6-BISPHOSPHATE ALDOLASE"/>
    <property type="match status" value="1"/>
</dbReference>
<gene>
    <name evidence="3" type="ORF">EDD59_104131</name>
</gene>
<dbReference type="EMBL" id="SLZZ01000004">
    <property type="protein sequence ID" value="TCS81199.1"/>
    <property type="molecule type" value="Genomic_DNA"/>
</dbReference>
<dbReference type="NCBIfam" id="TIGR00167">
    <property type="entry name" value="cbbA"/>
    <property type="match status" value="1"/>
</dbReference>
<proteinExistence type="predicted"/>
<dbReference type="OrthoDB" id="9803995at2"/>
<reference evidence="3 4" key="1">
    <citation type="submission" date="2019-03" db="EMBL/GenBank/DDBJ databases">
        <title>Genomic Encyclopedia of Type Strains, Phase IV (KMG-IV): sequencing the most valuable type-strain genomes for metagenomic binning, comparative biology and taxonomic classification.</title>
        <authorList>
            <person name="Goeker M."/>
        </authorList>
    </citation>
    <scope>NUCLEOTIDE SEQUENCE [LARGE SCALE GENOMIC DNA]</scope>
    <source>
        <strain evidence="3 4">DSM 29489</strain>
    </source>
</reference>
<dbReference type="AlphaFoldDB" id="A0A4R3KE16"/>
<sequence length="290" mass="32425">MLVNMNTLMEDAKKNNYAVGMFTAPTMPFAEAVIEAAEEMNAPVMVGQVESWRQYGDIEKYGPIMADMAKCAKVPVCLHLDHGQSLEYIMRAIRAGYTSVMADFSMLPFEENVEMVKKCVDFCHSVDISVEAMCGKMPSVYELADHPDLDIREYFSKPDELKEFVEATGADAMTVSFGTVHNMKIMQPMLDFELLKELNDATDCSLVMHGSSGVEVGQIKQAIPYGIRKINAYTKLSTAAQPAMLAEMNKSEEPLFFHELLDIAKKAMKKAVEESIKIFGNGYDFSSRVW</sequence>
<dbReference type="PIRSF" id="PIRSF001359">
    <property type="entry name" value="F_bP_aldolase_II"/>
    <property type="match status" value="1"/>
</dbReference>
<feature type="binding site" evidence="2">
    <location>
        <position position="82"/>
    </location>
    <ligand>
        <name>Zn(2+)</name>
        <dbReference type="ChEBI" id="CHEBI:29105"/>
        <label>1</label>
        <note>catalytic</note>
    </ligand>
</feature>